<dbReference type="PANTHER" id="PTHR38440">
    <property type="entry name" value="UPF0398 PROTEIN YPSA"/>
    <property type="match status" value="1"/>
</dbReference>
<evidence type="ECO:0000313" key="2">
    <source>
        <dbReference type="Proteomes" id="UP001206236"/>
    </source>
</evidence>
<comment type="caution">
    <text evidence="1">The sequence shown here is derived from an EMBL/GenBank/DDBJ whole genome shotgun (WGS) entry which is preliminary data.</text>
</comment>
<dbReference type="InterPro" id="IPR010697">
    <property type="entry name" value="YspA"/>
</dbReference>
<organism evidence="1 2">
    <name type="scientific">Ruminococcus bicirculans</name>
    <name type="common">ex Wegman et al. 2014</name>
    <dbReference type="NCBI Taxonomy" id="1160721"/>
    <lineage>
        <taxon>Bacteria</taxon>
        <taxon>Bacillati</taxon>
        <taxon>Bacillota</taxon>
        <taxon>Clostridia</taxon>
        <taxon>Eubacteriales</taxon>
        <taxon>Oscillospiraceae</taxon>
        <taxon>Ruminococcus</taxon>
    </lineage>
</organism>
<sequence length="218" mass="24151">MCYNVLIIGIVSPNLSGGFDVSNIVPAEEFFCNRDTSCCFTGHRDRDLPFGGDVHKQGMKNLLSMLVLMIKEAYSEGCRTFISGMSKGIDLRCAEIVHSLSAQPEYKDMKLVCVLPYAGQRTEMKTPLDSYTYSLILNSCSAVVITSPKYENGCYKKRNSFMVEHSSRLIGVIKEKAKGSGTLQTINMAKRAGLTLNIICLDDNPVFYIDSDSDSRPI</sequence>
<dbReference type="Gene3D" id="3.40.50.450">
    <property type="match status" value="1"/>
</dbReference>
<dbReference type="Proteomes" id="UP001206236">
    <property type="component" value="Unassembled WGS sequence"/>
</dbReference>
<dbReference type="AlphaFoldDB" id="A0AAW5KH59"/>
<accession>A0AAW5KH59</accession>
<dbReference type="Pfam" id="PF06908">
    <property type="entry name" value="YpsA"/>
    <property type="match status" value="1"/>
</dbReference>
<proteinExistence type="predicted"/>
<gene>
    <name evidence="1" type="ORF">NE632_03515</name>
</gene>
<evidence type="ECO:0000313" key="1">
    <source>
        <dbReference type="EMBL" id="MCQ5152366.1"/>
    </source>
</evidence>
<protein>
    <submittedName>
        <fullName evidence="1">DUF1273 domain-containing protein</fullName>
    </submittedName>
</protein>
<dbReference type="PANTHER" id="PTHR38440:SF1">
    <property type="entry name" value="UPF0398 PROTEIN SPR0331"/>
    <property type="match status" value="1"/>
</dbReference>
<dbReference type="EMBL" id="JANGCN010000005">
    <property type="protein sequence ID" value="MCQ5152366.1"/>
    <property type="molecule type" value="Genomic_DNA"/>
</dbReference>
<dbReference type="SUPFAM" id="SSF102405">
    <property type="entry name" value="MCP/YpsA-like"/>
    <property type="match status" value="1"/>
</dbReference>
<name>A0AAW5KH59_9FIRM</name>
<dbReference type="RefSeq" id="WP_256321649.1">
    <property type="nucleotide sequence ID" value="NZ_JANGCN010000005.1"/>
</dbReference>
<reference evidence="1" key="1">
    <citation type="submission" date="2022-06" db="EMBL/GenBank/DDBJ databases">
        <title>Isolation of gut microbiota from human fecal samples.</title>
        <authorList>
            <person name="Pamer E.G."/>
            <person name="Barat B."/>
            <person name="Waligurski E."/>
            <person name="Medina S."/>
            <person name="Paddock L."/>
            <person name="Mostad J."/>
        </authorList>
    </citation>
    <scope>NUCLEOTIDE SEQUENCE</scope>
    <source>
        <strain evidence="1">DFI.5.57</strain>
    </source>
</reference>